<dbReference type="Pfam" id="PF01432">
    <property type="entry name" value="Peptidase_M3"/>
    <property type="match status" value="1"/>
</dbReference>
<evidence type="ECO:0000256" key="1">
    <source>
        <dbReference type="ARBA" id="ARBA00022670"/>
    </source>
</evidence>
<dbReference type="EMBL" id="JAJCIS010000004">
    <property type="protein sequence ID" value="MCB7387366.1"/>
    <property type="molecule type" value="Genomic_DNA"/>
</dbReference>
<evidence type="ECO:0000256" key="3">
    <source>
        <dbReference type="ARBA" id="ARBA00022801"/>
    </source>
</evidence>
<keyword evidence="1 6" id="KW-0645">Protease</keyword>
<reference evidence="8 9" key="1">
    <citation type="submission" date="2021-10" db="EMBL/GenBank/DDBJ databases">
        <title>Collection of gut derived symbiotic bacterial strains cultured from healthy donors.</title>
        <authorList>
            <person name="Lin H."/>
            <person name="Littmann E."/>
            <person name="Kohout C."/>
            <person name="Pamer E.G."/>
        </authorList>
    </citation>
    <scope>NUCLEOTIDE SEQUENCE [LARGE SCALE GENOMIC DNA]</scope>
    <source>
        <strain evidence="8 9">DFI.1.165</strain>
    </source>
</reference>
<gene>
    <name evidence="8" type="ORF">LIZ65_08695</name>
</gene>
<accession>A0ABS8DG27</accession>
<evidence type="ECO:0000256" key="4">
    <source>
        <dbReference type="ARBA" id="ARBA00022833"/>
    </source>
</evidence>
<dbReference type="Proteomes" id="UP001299546">
    <property type="component" value="Unassembled WGS sequence"/>
</dbReference>
<dbReference type="NCBIfam" id="TIGR02289">
    <property type="entry name" value="M3_not_pepF"/>
    <property type="match status" value="1"/>
</dbReference>
<name>A0ABS8DG27_9FIRM</name>
<keyword evidence="9" id="KW-1185">Reference proteome</keyword>
<comment type="cofactor">
    <cofactor evidence="6">
        <name>Zn(2+)</name>
        <dbReference type="ChEBI" id="CHEBI:29105"/>
    </cofactor>
    <text evidence="6">Binds 1 zinc ion.</text>
</comment>
<dbReference type="InterPro" id="IPR011976">
    <property type="entry name" value="Pept_M3B_oligopep-rel"/>
</dbReference>
<comment type="caution">
    <text evidence="8">The sequence shown here is derived from an EMBL/GenBank/DDBJ whole genome shotgun (WGS) entry which is preliminary data.</text>
</comment>
<dbReference type="Gene3D" id="1.10.1370.30">
    <property type="match status" value="1"/>
</dbReference>
<dbReference type="CDD" id="cd09606">
    <property type="entry name" value="M3B_PepF"/>
    <property type="match status" value="1"/>
</dbReference>
<keyword evidence="2 6" id="KW-0479">Metal-binding</keyword>
<dbReference type="InterPro" id="IPR001567">
    <property type="entry name" value="Pept_M3A_M3B_dom"/>
</dbReference>
<evidence type="ECO:0000259" key="7">
    <source>
        <dbReference type="Pfam" id="PF01432"/>
    </source>
</evidence>
<comment type="similarity">
    <text evidence="6">Belongs to the peptidase M3 family.</text>
</comment>
<keyword evidence="3 6" id="KW-0378">Hydrolase</keyword>
<sequence>MKFQDYEYNRPEAEEVRAKYDRLLPLIEQAENAKEQIAAVDELMELRRELYSMREIVKIRYTLNTADEFYRKEDAFWAEFNPVWSALDAKFYQILKASRFTEELKERYSPQFFNLLDCNRDVFSEEIVEDIKKENVLMSESIRLSAGNVVIDGVEQAYPKAVALFSSADRAERQKGYAAYERFYREREAEFDKIFDELVKVRRTQARKLGFPSYVEMAFRQRQRSGYTLEQVRSFRENVKKYIVPINTKIREEQRLRLGVEELYFYDEELMFPEQLELKFQNEEELKEITKKAMDSLGAEAHEYYEFILSHGVLDLYARPNKALGGMAYFVPHPKTPFIETNFSNVPKDVEVYSHELGHAFQLYMTPDMPAMELFYPASDACEVHSMGMEFFFWKSYEAFFAGDVGRQKYTHLASCLTLLAWCCIIDEFQDEVYSHTEYGPEDYKEVWKRLEKIYLPHRSYGKDSFFNKGTFWYKQLHLFQSPFYYIDYALAQTSALQLFRQINEQGEETAWGNYLNICRIGGWVPYLDMIKEGQIASPFEEGMLEELGDYAENKLNELLNDLKR</sequence>
<evidence type="ECO:0000256" key="5">
    <source>
        <dbReference type="ARBA" id="ARBA00023049"/>
    </source>
</evidence>
<dbReference type="RefSeq" id="WP_227183511.1">
    <property type="nucleotide sequence ID" value="NZ_JAJCIQ010000005.1"/>
</dbReference>
<protein>
    <submittedName>
        <fullName evidence="8">M3 family oligoendopeptidase</fullName>
    </submittedName>
</protein>
<dbReference type="SUPFAM" id="SSF55486">
    <property type="entry name" value="Metalloproteases ('zincins'), catalytic domain"/>
    <property type="match status" value="1"/>
</dbReference>
<keyword evidence="4 6" id="KW-0862">Zinc</keyword>
<evidence type="ECO:0000256" key="6">
    <source>
        <dbReference type="RuleBase" id="RU003435"/>
    </source>
</evidence>
<evidence type="ECO:0000256" key="2">
    <source>
        <dbReference type="ARBA" id="ARBA00022723"/>
    </source>
</evidence>
<proteinExistence type="inferred from homology"/>
<organism evidence="8 9">
    <name type="scientific">Bariatricus massiliensis</name>
    <dbReference type="NCBI Taxonomy" id="1745713"/>
    <lineage>
        <taxon>Bacteria</taxon>
        <taxon>Bacillati</taxon>
        <taxon>Bacillota</taxon>
        <taxon>Clostridia</taxon>
        <taxon>Lachnospirales</taxon>
        <taxon>Lachnospiraceae</taxon>
        <taxon>Bariatricus</taxon>
    </lineage>
</organism>
<evidence type="ECO:0000313" key="9">
    <source>
        <dbReference type="Proteomes" id="UP001299546"/>
    </source>
</evidence>
<keyword evidence="5 6" id="KW-0482">Metalloprotease</keyword>
<feature type="domain" description="Peptidase M3A/M3B catalytic" evidence="7">
    <location>
        <begin position="164"/>
        <end position="549"/>
    </location>
</feature>
<evidence type="ECO:0000313" key="8">
    <source>
        <dbReference type="EMBL" id="MCB7387366.1"/>
    </source>
</evidence>